<dbReference type="EMBL" id="OC003913">
    <property type="protein sequence ID" value="CAD7263870.1"/>
    <property type="molecule type" value="Genomic_DNA"/>
</dbReference>
<organism evidence="1">
    <name type="scientific">Timema shepardi</name>
    <name type="common">Walking stick</name>
    <dbReference type="NCBI Taxonomy" id="629360"/>
    <lineage>
        <taxon>Eukaryota</taxon>
        <taxon>Metazoa</taxon>
        <taxon>Ecdysozoa</taxon>
        <taxon>Arthropoda</taxon>
        <taxon>Hexapoda</taxon>
        <taxon>Insecta</taxon>
        <taxon>Pterygota</taxon>
        <taxon>Neoptera</taxon>
        <taxon>Polyneoptera</taxon>
        <taxon>Phasmatodea</taxon>
        <taxon>Timematodea</taxon>
        <taxon>Timematoidea</taxon>
        <taxon>Timematidae</taxon>
        <taxon>Timema</taxon>
    </lineage>
</organism>
<gene>
    <name evidence="1" type="ORF">TSIB3V08_LOCUS7937</name>
</gene>
<sequence>MFLTGKVEYRGSEPALAWRESGKAFRKNHPSSPERDLSLNLPVIGSLVKHEYSALTNSATEAHLRGVIVENHFGKKNLSTPNRDFNPNLSVIDSLVQHENDTEEGTGNIYHKSDTFRSHGLTYEYRRAVSLVSILSGQAQSIECDHRAADTISRP</sequence>
<reference evidence="1" key="1">
    <citation type="submission" date="2020-11" db="EMBL/GenBank/DDBJ databases">
        <authorList>
            <person name="Tran Van P."/>
        </authorList>
    </citation>
    <scope>NUCLEOTIDE SEQUENCE</scope>
</reference>
<proteinExistence type="predicted"/>
<name>A0A7R9B0I3_TIMSH</name>
<protein>
    <submittedName>
        <fullName evidence="1">Uncharacterized protein</fullName>
    </submittedName>
</protein>
<accession>A0A7R9B0I3</accession>
<dbReference type="AlphaFoldDB" id="A0A7R9B0I3"/>
<evidence type="ECO:0000313" key="1">
    <source>
        <dbReference type="EMBL" id="CAD7263870.1"/>
    </source>
</evidence>